<name>C0C2J2_9FIRM</name>
<protein>
    <submittedName>
        <fullName evidence="5">Transketolase, thiamine diphosphate binding domain protein</fullName>
    </submittedName>
</protein>
<keyword evidence="3" id="KW-0786">Thiamine pyrophosphate</keyword>
<dbReference type="Proteomes" id="UP000004893">
    <property type="component" value="Unassembled WGS sequence"/>
</dbReference>
<dbReference type="CDD" id="cd02012">
    <property type="entry name" value="TPP_TK"/>
    <property type="match status" value="1"/>
</dbReference>
<proteinExistence type="inferred from homology"/>
<sequence length="303" mass="33531">MSKALQDFRQLRKKTEELRYNLTAMMACAGSGHPGGSLSVLEILTTLYYGGVMRYDAEDPGAKWRDRFVMSKGHASPALYVILADLGYFPGEKLKEFDADDSMLPKHCNRLKTPGIEASTGALGQGFSMALGMALAGHMDKKEHRVFCVLGDGECQSGEVWEAAMAAAKYGLDQFKVVIDNNRLQIDGFTDDIMPLGDLKAKWEAFGWHAEVCGGHDLQALRKSFDNMDRVKGRPQVLIADTVKGKGVSFMENEADWHSRKMTKAEGASALREISRAYEEFGGSIDDFILFLTPEELKKLKDA</sequence>
<evidence type="ECO:0000313" key="5">
    <source>
        <dbReference type="EMBL" id="EEG73616.1"/>
    </source>
</evidence>
<dbReference type="InterPro" id="IPR029061">
    <property type="entry name" value="THDP-binding"/>
</dbReference>
<comment type="cofactor">
    <cofactor evidence="1">
        <name>thiamine diphosphate</name>
        <dbReference type="ChEBI" id="CHEBI:58937"/>
    </cofactor>
</comment>
<dbReference type="RefSeq" id="WP_006443653.1">
    <property type="nucleotide sequence ID" value="NZ_CP036524.1"/>
</dbReference>
<dbReference type="SUPFAM" id="SSF52518">
    <property type="entry name" value="Thiamin diphosphate-binding fold (THDP-binding)"/>
    <property type="match status" value="1"/>
</dbReference>
<dbReference type="STRING" id="553973.CLOHYLEM_06298"/>
<dbReference type="PANTHER" id="PTHR47514">
    <property type="entry name" value="TRANSKETOLASE N-TERMINAL SECTION-RELATED"/>
    <property type="match status" value="1"/>
</dbReference>
<comment type="similarity">
    <text evidence="2">Belongs to the transketolase family.</text>
</comment>
<feature type="domain" description="Transketolase N-terminal" evidence="4">
    <location>
        <begin position="23"/>
        <end position="268"/>
    </location>
</feature>
<organism evidence="5 6">
    <name type="scientific">[Clostridium] hylemonae DSM 15053</name>
    <dbReference type="NCBI Taxonomy" id="553973"/>
    <lineage>
        <taxon>Bacteria</taxon>
        <taxon>Bacillati</taxon>
        <taxon>Bacillota</taxon>
        <taxon>Clostridia</taxon>
        <taxon>Lachnospirales</taxon>
        <taxon>Lachnospiraceae</taxon>
    </lineage>
</organism>
<evidence type="ECO:0000256" key="2">
    <source>
        <dbReference type="ARBA" id="ARBA00007131"/>
    </source>
</evidence>
<evidence type="ECO:0000313" key="6">
    <source>
        <dbReference type="Proteomes" id="UP000004893"/>
    </source>
</evidence>
<evidence type="ECO:0000259" key="4">
    <source>
        <dbReference type="Pfam" id="PF00456"/>
    </source>
</evidence>
<reference evidence="5" key="1">
    <citation type="submission" date="2009-02" db="EMBL/GenBank/DDBJ databases">
        <authorList>
            <person name="Fulton L."/>
            <person name="Clifton S."/>
            <person name="Fulton B."/>
            <person name="Xu J."/>
            <person name="Minx P."/>
            <person name="Pepin K.H."/>
            <person name="Johnson M."/>
            <person name="Bhonagiri V."/>
            <person name="Nash W.E."/>
            <person name="Mardis E.R."/>
            <person name="Wilson R.K."/>
        </authorList>
    </citation>
    <scope>NUCLEOTIDE SEQUENCE [LARGE SCALE GENOMIC DNA]</scope>
    <source>
        <strain evidence="5">DSM 15053</strain>
    </source>
</reference>
<accession>C0C2J2</accession>
<dbReference type="AlphaFoldDB" id="C0C2J2"/>
<evidence type="ECO:0000256" key="1">
    <source>
        <dbReference type="ARBA" id="ARBA00001964"/>
    </source>
</evidence>
<dbReference type="Gene3D" id="3.40.50.970">
    <property type="match status" value="1"/>
</dbReference>
<dbReference type="eggNOG" id="COG3959">
    <property type="taxonomic scope" value="Bacteria"/>
</dbReference>
<dbReference type="PANTHER" id="PTHR47514:SF1">
    <property type="entry name" value="TRANSKETOLASE N-TERMINAL SECTION-RELATED"/>
    <property type="match status" value="1"/>
</dbReference>
<dbReference type="OrthoDB" id="8732661at2"/>
<keyword evidence="6" id="KW-1185">Reference proteome</keyword>
<dbReference type="Pfam" id="PF00456">
    <property type="entry name" value="Transketolase_N"/>
    <property type="match status" value="1"/>
</dbReference>
<dbReference type="InterPro" id="IPR005474">
    <property type="entry name" value="Transketolase_N"/>
</dbReference>
<gene>
    <name evidence="5" type="ORF">CLOHYLEM_06298</name>
</gene>
<dbReference type="EMBL" id="ABYI02000023">
    <property type="protein sequence ID" value="EEG73616.1"/>
    <property type="molecule type" value="Genomic_DNA"/>
</dbReference>
<dbReference type="HOGENOM" id="CLU_009227_4_1_9"/>
<evidence type="ECO:0000256" key="3">
    <source>
        <dbReference type="ARBA" id="ARBA00023052"/>
    </source>
</evidence>
<comment type="caution">
    <text evidence="5">The sequence shown here is derived from an EMBL/GenBank/DDBJ whole genome shotgun (WGS) entry which is preliminary data.</text>
</comment>
<reference evidence="5" key="2">
    <citation type="submission" date="2013-06" db="EMBL/GenBank/DDBJ databases">
        <title>Draft genome sequence of Clostridium hylemonae (DSM 15053).</title>
        <authorList>
            <person name="Sudarsanam P."/>
            <person name="Ley R."/>
            <person name="Guruge J."/>
            <person name="Turnbaugh P.J."/>
            <person name="Mahowald M."/>
            <person name="Liep D."/>
            <person name="Gordon J."/>
        </authorList>
    </citation>
    <scope>NUCLEOTIDE SEQUENCE</scope>
    <source>
        <strain evidence="5">DSM 15053</strain>
    </source>
</reference>